<evidence type="ECO:0000259" key="5">
    <source>
        <dbReference type="PROSITE" id="PS50222"/>
    </source>
</evidence>
<dbReference type="SUPFAM" id="SSF47473">
    <property type="entry name" value="EF-hand"/>
    <property type="match status" value="1"/>
</dbReference>
<feature type="domain" description="EF-hand" evidence="5">
    <location>
        <begin position="93"/>
        <end position="128"/>
    </location>
</feature>
<reference evidence="6" key="1">
    <citation type="submission" date="2021-01" db="EMBL/GenBank/DDBJ databases">
        <authorList>
            <person name="Corre E."/>
            <person name="Pelletier E."/>
            <person name="Niang G."/>
            <person name="Scheremetjew M."/>
            <person name="Finn R."/>
            <person name="Kale V."/>
            <person name="Holt S."/>
            <person name="Cochrane G."/>
            <person name="Meng A."/>
            <person name="Brown T."/>
            <person name="Cohen L."/>
        </authorList>
    </citation>
    <scope>NUCLEOTIDE SEQUENCE</scope>
    <source>
        <strain evidence="6">CCAP 1951/1</strain>
    </source>
</reference>
<evidence type="ECO:0000256" key="4">
    <source>
        <dbReference type="SAM" id="MobiDB-lite"/>
    </source>
</evidence>
<organism evidence="6">
    <name type="scientific">Neobodo designis</name>
    <name type="common">Flagellated protozoan</name>
    <name type="synonym">Bodo designis</name>
    <dbReference type="NCBI Taxonomy" id="312471"/>
    <lineage>
        <taxon>Eukaryota</taxon>
        <taxon>Discoba</taxon>
        <taxon>Euglenozoa</taxon>
        <taxon>Kinetoplastea</taxon>
        <taxon>Metakinetoplastina</taxon>
        <taxon>Neobodonida</taxon>
        <taxon>Neobodo</taxon>
    </lineage>
</organism>
<dbReference type="SUPFAM" id="SSF143575">
    <property type="entry name" value="GAS2 domain-like"/>
    <property type="match status" value="1"/>
</dbReference>
<dbReference type="PROSITE" id="PS50222">
    <property type="entry name" value="EF_HAND_2"/>
    <property type="match status" value="2"/>
</dbReference>
<dbReference type="InterPro" id="IPR036534">
    <property type="entry name" value="GAR_dom_sf"/>
</dbReference>
<feature type="region of interest" description="Disordered" evidence="4">
    <location>
        <begin position="678"/>
        <end position="734"/>
    </location>
</feature>
<feature type="coiled-coil region" evidence="3">
    <location>
        <begin position="223"/>
        <end position="250"/>
    </location>
</feature>
<dbReference type="GO" id="GO:0005509">
    <property type="term" value="F:calcium ion binding"/>
    <property type="evidence" value="ECO:0007669"/>
    <property type="project" value="InterPro"/>
</dbReference>
<dbReference type="InterPro" id="IPR050230">
    <property type="entry name" value="CALM/Myosin/TropC-like"/>
</dbReference>
<keyword evidence="2" id="KW-0106">Calcium</keyword>
<dbReference type="InterPro" id="IPR002048">
    <property type="entry name" value="EF_hand_dom"/>
</dbReference>
<accession>A0A7S1QIE6</accession>
<proteinExistence type="predicted"/>
<evidence type="ECO:0000256" key="1">
    <source>
        <dbReference type="ARBA" id="ARBA00022737"/>
    </source>
</evidence>
<evidence type="ECO:0000313" key="6">
    <source>
        <dbReference type="EMBL" id="CAD9139544.1"/>
    </source>
</evidence>
<dbReference type="AlphaFoldDB" id="A0A7S1QIE6"/>
<keyword evidence="3" id="KW-0175">Coiled coil</keyword>
<dbReference type="PROSITE" id="PS00018">
    <property type="entry name" value="EF_HAND_1"/>
    <property type="match status" value="2"/>
</dbReference>
<gene>
    <name evidence="6" type="ORF">NDES1114_LOCUS26906</name>
</gene>
<dbReference type="GO" id="GO:0008017">
    <property type="term" value="F:microtubule binding"/>
    <property type="evidence" value="ECO:0007669"/>
    <property type="project" value="InterPro"/>
</dbReference>
<feature type="domain" description="EF-hand" evidence="5">
    <location>
        <begin position="46"/>
        <end position="81"/>
    </location>
</feature>
<sequence length="734" mass="79887">MADRAESSMGDAEGFQGAFALLDVRGFGKIGLEAIFDFVSACPSPPSIEEVTRMYNEFDEDGSGDIDSGEFVGFIDELEKVTGYCAKEMIAFFERKQYEALFNLVDDDGGGTISCQELRVLVDALHAMLDLRLSSGDVRNLMKEYDSDELNFEAFYTLMKKITGHKSILLVVRAFKEAQRRSKEKLSSAIQRFESQGKDAKNSPAPQKPPPRVRQTSVQCPMCKEKDAELAFLRRRVAELEAEASAAAAASQNKPKTVENVEPRVRLGLRSIEMAVSAQSALPQVKVPALNSTESLRFVGVMDDTAHVDPSSMAANASRLADLADTTHKAQRQVAPVLDGPCDAAALLVKEKQALLQRVAAGEAIDAAGANEALSTIANFKMQVSVMAESLHWTVEAAAEARTALTSWAAALVPFCSRVRKYAGSIRDAEEITQRLLETSTMVLWYGAEVPSEIEIALERVADGGDLGFSEDDLERLREDLDGDAKRFSKEERTALLGLMRDTTYGVQTLGQALSSATKRDRGVGTAPLQAILPAEPLQRIMPEPRHAPQGNMTQGSRSRPARGRDVYVIRDTRAPAVDALLMRYLQSGVKVPGNFARLEPKEPRDRDRHFFQFGSRRVEIVMVEEALAVKVGGGFMYFEEFCDMYTELEVTRVNRSIARSPSPNVFAAASAAASPSRSASGVTHADPSGALASTAAPVRFSGRRDASVMSAEPLRLGSKSPGTRRAASPLPAF</sequence>
<dbReference type="InterPro" id="IPR018247">
    <property type="entry name" value="EF_Hand_1_Ca_BS"/>
</dbReference>
<dbReference type="EMBL" id="HBGF01040197">
    <property type="protein sequence ID" value="CAD9139544.1"/>
    <property type="molecule type" value="Transcribed_RNA"/>
</dbReference>
<evidence type="ECO:0000256" key="2">
    <source>
        <dbReference type="ARBA" id="ARBA00022837"/>
    </source>
</evidence>
<evidence type="ECO:0000256" key="3">
    <source>
        <dbReference type="SAM" id="Coils"/>
    </source>
</evidence>
<feature type="region of interest" description="Disordered" evidence="4">
    <location>
        <begin position="543"/>
        <end position="563"/>
    </location>
</feature>
<keyword evidence="1" id="KW-0677">Repeat</keyword>
<dbReference type="GO" id="GO:0016460">
    <property type="term" value="C:myosin II complex"/>
    <property type="evidence" value="ECO:0007669"/>
    <property type="project" value="TreeGrafter"/>
</dbReference>
<protein>
    <recommendedName>
        <fullName evidence="5">EF-hand domain-containing protein</fullName>
    </recommendedName>
</protein>
<feature type="region of interest" description="Disordered" evidence="4">
    <location>
        <begin position="186"/>
        <end position="218"/>
    </location>
</feature>
<dbReference type="Gene3D" id="1.10.238.10">
    <property type="entry name" value="EF-hand"/>
    <property type="match status" value="2"/>
</dbReference>
<dbReference type="PANTHER" id="PTHR23048:SF0">
    <property type="entry name" value="CALMODULIN LIKE 3"/>
    <property type="match status" value="1"/>
</dbReference>
<name>A0A7S1QIE6_NEODS</name>
<dbReference type="SMART" id="SM00054">
    <property type="entry name" value="EFh"/>
    <property type="match status" value="4"/>
</dbReference>
<dbReference type="PANTHER" id="PTHR23048">
    <property type="entry name" value="MYOSIN LIGHT CHAIN 1, 3"/>
    <property type="match status" value="1"/>
</dbReference>
<dbReference type="InterPro" id="IPR011992">
    <property type="entry name" value="EF-hand-dom_pair"/>
</dbReference>